<evidence type="ECO:0000313" key="8">
    <source>
        <dbReference type="EMBL" id="KAL1511750.1"/>
    </source>
</evidence>
<evidence type="ECO:0000259" key="6">
    <source>
        <dbReference type="Pfam" id="PF11527"/>
    </source>
</evidence>
<keyword evidence="5" id="KW-0966">Cell projection</keyword>
<gene>
    <name evidence="7" type="ORF">AB1Y20_004943</name>
    <name evidence="8" type="ORF">AB1Y20_005038</name>
</gene>
<comment type="caution">
    <text evidence="7">The sequence shown here is derived from an EMBL/GenBank/DDBJ whole genome shotgun (WGS) entry which is preliminary data.</text>
</comment>
<comment type="subcellular location">
    <subcellularLocation>
        <location evidence="1">Cell projection</location>
        <location evidence="1">Cilium</location>
    </subcellularLocation>
    <subcellularLocation>
        <location evidence="2">Cytoplasm</location>
    </subcellularLocation>
</comment>
<evidence type="ECO:0000313" key="7">
    <source>
        <dbReference type="EMBL" id="KAL1511653.1"/>
    </source>
</evidence>
<feature type="domain" description="BART" evidence="6">
    <location>
        <begin position="88"/>
        <end position="184"/>
    </location>
</feature>
<protein>
    <recommendedName>
        <fullName evidence="6">BART domain-containing protein</fullName>
    </recommendedName>
</protein>
<dbReference type="GO" id="GO:0005737">
    <property type="term" value="C:cytoplasm"/>
    <property type="evidence" value="ECO:0007669"/>
    <property type="project" value="UniProtKB-SubCell"/>
</dbReference>
<name>A0AB34J2C4_PRYPA</name>
<accession>A0AB34J2C4</accession>
<evidence type="ECO:0000256" key="3">
    <source>
        <dbReference type="ARBA" id="ARBA00022490"/>
    </source>
</evidence>
<dbReference type="Proteomes" id="UP001515480">
    <property type="component" value="Unassembled WGS sequence"/>
</dbReference>
<dbReference type="InterPro" id="IPR042541">
    <property type="entry name" value="BART_sf"/>
</dbReference>
<dbReference type="EMBL" id="JBGBPQ010000013">
    <property type="protein sequence ID" value="KAL1511653.1"/>
    <property type="molecule type" value="Genomic_DNA"/>
</dbReference>
<dbReference type="Pfam" id="PF11527">
    <property type="entry name" value="ARL2_Bind_BART"/>
    <property type="match status" value="1"/>
</dbReference>
<dbReference type="GO" id="GO:0005929">
    <property type="term" value="C:cilium"/>
    <property type="evidence" value="ECO:0007669"/>
    <property type="project" value="UniProtKB-SubCell"/>
</dbReference>
<evidence type="ECO:0000256" key="5">
    <source>
        <dbReference type="ARBA" id="ARBA00023273"/>
    </source>
</evidence>
<reference evidence="7 9" key="1">
    <citation type="journal article" date="2024" name="Science">
        <title>Giant polyketide synthase enzymes in the biosynthesis of giant marine polyether toxins.</title>
        <authorList>
            <person name="Fallon T.R."/>
            <person name="Shende V.V."/>
            <person name="Wierzbicki I.H."/>
            <person name="Pendleton A.L."/>
            <person name="Watervoot N.F."/>
            <person name="Auber R.P."/>
            <person name="Gonzalez D.J."/>
            <person name="Wisecaver J.H."/>
            <person name="Moore B.S."/>
        </authorList>
    </citation>
    <scope>NUCLEOTIDE SEQUENCE [LARGE SCALE GENOMIC DNA]</scope>
    <source>
        <strain evidence="7 9">12B1</strain>
    </source>
</reference>
<keyword evidence="4" id="KW-0969">Cilium</keyword>
<evidence type="ECO:0000256" key="2">
    <source>
        <dbReference type="ARBA" id="ARBA00004496"/>
    </source>
</evidence>
<sequence>MVLVDVAVPAGVRPGELLEFEFNGALLSATVPEGLSEGASFVVEVATAAGGPEVVREPAPGEVEQQLQHYVDERAASGGLMDKFVAWVERENIEAAYEAFIAAHAAEMRGNGGVAGEQSHEWWPLYQAYQEEFEGLLQKFLVEAGCTEEEFVEAAQGASGMNEIYLRIFLAQTEYELFVEMMSQASSGGSG</sequence>
<dbReference type="EMBL" id="JBGBPQ010000013">
    <property type="protein sequence ID" value="KAL1511750.1"/>
    <property type="molecule type" value="Genomic_DNA"/>
</dbReference>
<dbReference type="Gene3D" id="1.20.1520.10">
    <property type="entry name" value="ADP-ribosylation factor-like 2-binding protein, domain"/>
    <property type="match status" value="1"/>
</dbReference>
<evidence type="ECO:0000256" key="1">
    <source>
        <dbReference type="ARBA" id="ARBA00004138"/>
    </source>
</evidence>
<organism evidence="7 9">
    <name type="scientific">Prymnesium parvum</name>
    <name type="common">Toxic golden alga</name>
    <dbReference type="NCBI Taxonomy" id="97485"/>
    <lineage>
        <taxon>Eukaryota</taxon>
        <taxon>Haptista</taxon>
        <taxon>Haptophyta</taxon>
        <taxon>Prymnesiophyceae</taxon>
        <taxon>Prymnesiales</taxon>
        <taxon>Prymnesiaceae</taxon>
        <taxon>Prymnesium</taxon>
    </lineage>
</organism>
<keyword evidence="9" id="KW-1185">Reference proteome</keyword>
<evidence type="ECO:0000256" key="4">
    <source>
        <dbReference type="ARBA" id="ARBA00023069"/>
    </source>
</evidence>
<evidence type="ECO:0000313" key="9">
    <source>
        <dbReference type="Proteomes" id="UP001515480"/>
    </source>
</evidence>
<proteinExistence type="predicted"/>
<dbReference type="InterPro" id="IPR023379">
    <property type="entry name" value="BART_dom"/>
</dbReference>
<keyword evidence="3" id="KW-0963">Cytoplasm</keyword>
<dbReference type="AlphaFoldDB" id="A0AB34J2C4"/>